<evidence type="ECO:0000313" key="2">
    <source>
        <dbReference type="EMBL" id="TCL42694.1"/>
    </source>
</evidence>
<proteinExistence type="predicted"/>
<feature type="transmembrane region" description="Helical" evidence="1">
    <location>
        <begin position="94"/>
        <end position="118"/>
    </location>
</feature>
<keyword evidence="3" id="KW-1185">Reference proteome</keyword>
<name>A0A9X8Y7R4_9FIRM</name>
<evidence type="ECO:0000313" key="3">
    <source>
        <dbReference type="Proteomes" id="UP000294682"/>
    </source>
</evidence>
<protein>
    <submittedName>
        <fullName evidence="2">Uncharacterized protein DUF3810</fullName>
    </submittedName>
</protein>
<feature type="transmembrane region" description="Helical" evidence="1">
    <location>
        <begin position="58"/>
        <end position="82"/>
    </location>
</feature>
<reference evidence="2 3" key="1">
    <citation type="submission" date="2019-03" db="EMBL/GenBank/DDBJ databases">
        <title>Genomic Encyclopedia of Type Strains, Phase IV (KMG-IV): sequencing the most valuable type-strain genomes for metagenomic binning, comparative biology and taxonomic classification.</title>
        <authorList>
            <person name="Goeker M."/>
        </authorList>
    </citation>
    <scope>NUCLEOTIDE SEQUENCE [LARGE SCALE GENOMIC DNA]</scope>
    <source>
        <strain evidence="2 3">DSM 100433</strain>
    </source>
</reference>
<keyword evidence="1" id="KW-0812">Transmembrane</keyword>
<gene>
    <name evidence="2" type="ORF">EDD78_1085</name>
</gene>
<keyword evidence="1" id="KW-0472">Membrane</keyword>
<evidence type="ECO:0000256" key="1">
    <source>
        <dbReference type="SAM" id="Phobius"/>
    </source>
</evidence>
<sequence>MKRIRTHRVTFAAWGMILLSLGLLLWAQHSTPFAEWYATRVYPALSYAVGYLTGRLPFSLGELLICALIAGAGVGLALLGAYLRGHASRRRAALFAAARTALLAGGVILLLFTLLGGINYHRLPFSHFAALEVGPSPAEELEALCRSLIGEANAQARLLPQELPTVRELGAKAPGIMEDLSREFPALEGYYPSPKPVFFSRGMSYLQLLGIYFPFTAEANFNADAPYHEIPATLCHELSHLRGFMREDEANFIAYLACEGSGDPVFRYSGALLALDYAMSGLYGVDPARCAALYEDYGERLILDLNESRVYWSRFEGPAATVSRKANDAYLKVNAQFDGVRSYGRMVDLLLARRRTQENMS</sequence>
<keyword evidence="1" id="KW-1133">Transmembrane helix</keyword>
<accession>A0A9X8Y7R4</accession>
<dbReference type="AlphaFoldDB" id="A0A9X8Y7R4"/>
<dbReference type="Proteomes" id="UP000294682">
    <property type="component" value="Unassembled WGS sequence"/>
</dbReference>
<dbReference type="InterPro" id="IPR024294">
    <property type="entry name" value="DUF3810"/>
</dbReference>
<organism evidence="2 3">
    <name type="scientific">Harryflintia acetispora</name>
    <dbReference type="NCBI Taxonomy" id="1849041"/>
    <lineage>
        <taxon>Bacteria</taxon>
        <taxon>Bacillati</taxon>
        <taxon>Bacillota</taxon>
        <taxon>Clostridia</taxon>
        <taxon>Eubacteriales</taxon>
        <taxon>Oscillospiraceae</taxon>
        <taxon>Harryflintia</taxon>
    </lineage>
</organism>
<dbReference type="Pfam" id="PF12725">
    <property type="entry name" value="DUF3810"/>
    <property type="match status" value="1"/>
</dbReference>
<comment type="caution">
    <text evidence="2">The sequence shown here is derived from an EMBL/GenBank/DDBJ whole genome shotgun (WGS) entry which is preliminary data.</text>
</comment>
<dbReference type="EMBL" id="SLUK01000008">
    <property type="protein sequence ID" value="TCL42694.1"/>
    <property type="molecule type" value="Genomic_DNA"/>
</dbReference>
<dbReference type="RefSeq" id="WP_132084770.1">
    <property type="nucleotide sequence ID" value="NZ_SLUK01000008.1"/>
</dbReference>